<organism evidence="2 3">
    <name type="scientific">Microthyrium microscopicum</name>
    <dbReference type="NCBI Taxonomy" id="703497"/>
    <lineage>
        <taxon>Eukaryota</taxon>
        <taxon>Fungi</taxon>
        <taxon>Dikarya</taxon>
        <taxon>Ascomycota</taxon>
        <taxon>Pezizomycotina</taxon>
        <taxon>Dothideomycetes</taxon>
        <taxon>Dothideomycetes incertae sedis</taxon>
        <taxon>Microthyriales</taxon>
        <taxon>Microthyriaceae</taxon>
        <taxon>Microthyrium</taxon>
    </lineage>
</organism>
<feature type="compositionally biased region" description="Acidic residues" evidence="1">
    <location>
        <begin position="231"/>
        <end position="245"/>
    </location>
</feature>
<feature type="region of interest" description="Disordered" evidence="1">
    <location>
        <begin position="167"/>
        <end position="263"/>
    </location>
</feature>
<feature type="compositionally biased region" description="Pro residues" evidence="1">
    <location>
        <begin position="167"/>
        <end position="191"/>
    </location>
</feature>
<name>A0A6A6TVD1_9PEZI</name>
<proteinExistence type="predicted"/>
<evidence type="ECO:0000256" key="1">
    <source>
        <dbReference type="SAM" id="MobiDB-lite"/>
    </source>
</evidence>
<feature type="compositionally biased region" description="Basic and acidic residues" evidence="1">
    <location>
        <begin position="246"/>
        <end position="256"/>
    </location>
</feature>
<accession>A0A6A6TVD1</accession>
<dbReference type="AlphaFoldDB" id="A0A6A6TVD1"/>
<evidence type="ECO:0000313" key="2">
    <source>
        <dbReference type="EMBL" id="KAF2663281.1"/>
    </source>
</evidence>
<evidence type="ECO:0000313" key="3">
    <source>
        <dbReference type="Proteomes" id="UP000799302"/>
    </source>
</evidence>
<dbReference type="Proteomes" id="UP000799302">
    <property type="component" value="Unassembled WGS sequence"/>
</dbReference>
<feature type="compositionally biased region" description="Polar residues" evidence="1">
    <location>
        <begin position="199"/>
        <end position="228"/>
    </location>
</feature>
<reference evidence="2" key="1">
    <citation type="journal article" date="2020" name="Stud. Mycol.">
        <title>101 Dothideomycetes genomes: a test case for predicting lifestyles and emergence of pathogens.</title>
        <authorList>
            <person name="Haridas S."/>
            <person name="Albert R."/>
            <person name="Binder M."/>
            <person name="Bloem J."/>
            <person name="Labutti K."/>
            <person name="Salamov A."/>
            <person name="Andreopoulos B."/>
            <person name="Baker S."/>
            <person name="Barry K."/>
            <person name="Bills G."/>
            <person name="Bluhm B."/>
            <person name="Cannon C."/>
            <person name="Castanera R."/>
            <person name="Culley D."/>
            <person name="Daum C."/>
            <person name="Ezra D."/>
            <person name="Gonzalez J."/>
            <person name="Henrissat B."/>
            <person name="Kuo A."/>
            <person name="Liang C."/>
            <person name="Lipzen A."/>
            <person name="Lutzoni F."/>
            <person name="Magnuson J."/>
            <person name="Mondo S."/>
            <person name="Nolan M."/>
            <person name="Ohm R."/>
            <person name="Pangilinan J."/>
            <person name="Park H.-J."/>
            <person name="Ramirez L."/>
            <person name="Alfaro M."/>
            <person name="Sun H."/>
            <person name="Tritt A."/>
            <person name="Yoshinaga Y."/>
            <person name="Zwiers L.-H."/>
            <person name="Turgeon B."/>
            <person name="Goodwin S."/>
            <person name="Spatafora J."/>
            <person name="Crous P."/>
            <person name="Grigoriev I."/>
        </authorList>
    </citation>
    <scope>NUCLEOTIDE SEQUENCE</scope>
    <source>
        <strain evidence="2">CBS 115976</strain>
    </source>
</reference>
<dbReference type="EMBL" id="MU004246">
    <property type="protein sequence ID" value="KAF2663281.1"/>
    <property type="molecule type" value="Genomic_DNA"/>
</dbReference>
<gene>
    <name evidence="2" type="ORF">BT63DRAFT_123630</name>
</gene>
<keyword evidence="3" id="KW-1185">Reference proteome</keyword>
<sequence length="263" mass="27429">MWIDDEHGGNFYPHRALQPDPYTCDDDAVEDGSEDFLPMSIGSVNATEPVGVVPDVESVPDLVPSTMPEALQHRSATHGAVNSTTPVPPSNMDAGGMTLSTIIMVNSGTNGSMPPMGGQVGIYGNIGSAQIISILTSIGAMQANHRVSPFTIGDLWAPTIPNPNAPIPVPSTPVPIPNGPAPVPDAPPPSPSTVAPNDGSQSARDAQSAHEAQSANDIQSAHDSQSTLPGDDSDEKPDSEEDEKEDAEHSVVEDWRNTTSFGI</sequence>
<protein>
    <submittedName>
        <fullName evidence="2">Uncharacterized protein</fullName>
    </submittedName>
</protein>